<dbReference type="InterPro" id="IPR013320">
    <property type="entry name" value="ConA-like_dom_sf"/>
</dbReference>
<keyword evidence="1" id="KW-0732">Signal</keyword>
<comment type="caution">
    <text evidence="5">The sequence shown here is derived from an EMBL/GenBank/DDBJ whole genome shotgun (WGS) entry which is preliminary data.</text>
</comment>
<gene>
    <name evidence="5" type="ORF">LBV24_14950</name>
</gene>
<evidence type="ECO:0000313" key="5">
    <source>
        <dbReference type="EMBL" id="MCA0154522.1"/>
    </source>
</evidence>
<dbReference type="Proteomes" id="UP001198402">
    <property type="component" value="Unassembled WGS sequence"/>
</dbReference>
<proteinExistence type="predicted"/>
<accession>A0ABS7Y3L5</accession>
<sequence>MKLKILVIGILFVLINSITYSQTNANSIQSGVTFQWSDNQTTYTQPATIESITVNGNVYFSFGAPTGYELTQLGPNGHATNNISKNGSYVETTSASASWNTTALDAFQSKNLNYYFEANGNGQNICDNYTAEEATTSQRFTLTYDGGIVASSSGVIAVTEQNANNCYHIEFFGIPEDGGPEQSLGETFVNNAGTQWGFGGTGSYGNIGTPGSLNPPPAGSDYWLSDRVVRNAGTLGIAVFYLDDIAPTGSLITKATLTASTVDNGDGKMFILTLPDNDGDGFSDVDDLDDDNDGIKDIDESNGLDASGDHDVDGLPNYKDSDFCTLNSEGICAILDFDSDGISNHFDLDSDNDGIMDVSESGGIDKISPASTFIKDGKADGKPGSTPTTLGIPSSALTGNIPLNSDGTGNYNFLDLDSDDDGIPDNIELQQTAIYKAPSGLGITITDLDQDGVDDNYGTDLRIVDTDWDGIFDYVDSDSDNDGIPDIQENGMSNILSGIDSDNDGLDDIFEGSNINDPLDVNDEINNPNSSILPDSDLDKSSGGDLDYRDLFDINPAYTSTLDFDGIDDYLYGDSLLDGAGELTMMSWIKIDSGNSTGSTTLMGEDDGCRLFVTECNKLMFGIRSSSGTTHLATGINVDFNEWHHIAGVFSSSTGELMVYVDGKLEGYVLEPSLVGRTVSPSSDWNGSFEVGRRSTDLSAREHFKGDIDEIRVFDTALSIDQVQQMVYQEITNDGGFVGGTVIPKPIEDRDTAQKVSWSSLLAYYSMTDIKNNTTADYSSNDYELTLMNINTLQDQTAPMPYETVADGDWSSESTWLYG</sequence>
<evidence type="ECO:0000256" key="2">
    <source>
        <dbReference type="ARBA" id="ARBA00023157"/>
    </source>
</evidence>
<dbReference type="InterPro" id="IPR006558">
    <property type="entry name" value="LamG-like"/>
</dbReference>
<reference evidence="6" key="1">
    <citation type="submission" date="2023-07" db="EMBL/GenBank/DDBJ databases">
        <authorList>
            <person name="Yue Y."/>
        </authorList>
    </citation>
    <scope>NUCLEOTIDE SEQUENCE [LARGE SCALE GENOMIC DNA]</scope>
    <source>
        <strain evidence="6">2Y89</strain>
    </source>
</reference>
<evidence type="ECO:0000313" key="6">
    <source>
        <dbReference type="Proteomes" id="UP001198402"/>
    </source>
</evidence>
<keyword evidence="6" id="KW-1185">Reference proteome</keyword>
<dbReference type="SMART" id="SM00560">
    <property type="entry name" value="LamGL"/>
    <property type="match status" value="1"/>
</dbReference>
<feature type="domain" description="LamG-like jellyroll fold" evidence="4">
    <location>
        <begin position="581"/>
        <end position="721"/>
    </location>
</feature>
<protein>
    <recommendedName>
        <fullName evidence="4">LamG-like jellyroll fold domain-containing protein</fullName>
    </recommendedName>
</protein>
<dbReference type="SUPFAM" id="SSF49899">
    <property type="entry name" value="Concanavalin A-like lectins/glucanases"/>
    <property type="match status" value="1"/>
</dbReference>
<evidence type="ECO:0000259" key="4">
    <source>
        <dbReference type="SMART" id="SM00560"/>
    </source>
</evidence>
<keyword evidence="2" id="KW-1015">Disulfide bond</keyword>
<dbReference type="Gene3D" id="2.60.120.200">
    <property type="match status" value="1"/>
</dbReference>
<feature type="region of interest" description="Disordered" evidence="3">
    <location>
        <begin position="517"/>
        <end position="539"/>
    </location>
</feature>
<feature type="compositionally biased region" description="Polar residues" evidence="3">
    <location>
        <begin position="524"/>
        <end position="533"/>
    </location>
</feature>
<dbReference type="EMBL" id="JAIUJS010000020">
    <property type="protein sequence ID" value="MCA0154522.1"/>
    <property type="molecule type" value="Genomic_DNA"/>
</dbReference>
<evidence type="ECO:0000256" key="3">
    <source>
        <dbReference type="SAM" id="MobiDB-lite"/>
    </source>
</evidence>
<organism evidence="5 6">
    <name type="scientific">Winogradskyella vincentii</name>
    <dbReference type="NCBI Taxonomy" id="2877122"/>
    <lineage>
        <taxon>Bacteria</taxon>
        <taxon>Pseudomonadati</taxon>
        <taxon>Bacteroidota</taxon>
        <taxon>Flavobacteriia</taxon>
        <taxon>Flavobacteriales</taxon>
        <taxon>Flavobacteriaceae</taxon>
        <taxon>Winogradskyella</taxon>
    </lineage>
</organism>
<feature type="non-terminal residue" evidence="5">
    <location>
        <position position="819"/>
    </location>
</feature>
<name>A0ABS7Y3L5_9FLAO</name>
<dbReference type="Pfam" id="PF13385">
    <property type="entry name" value="Laminin_G_3"/>
    <property type="match status" value="1"/>
</dbReference>
<evidence type="ECO:0000256" key="1">
    <source>
        <dbReference type="ARBA" id="ARBA00022729"/>
    </source>
</evidence>
<dbReference type="RefSeq" id="WP_317196185.1">
    <property type="nucleotide sequence ID" value="NZ_JAIUJS010000020.1"/>
</dbReference>